<evidence type="ECO:0000313" key="2">
    <source>
        <dbReference type="Proteomes" id="UP001303532"/>
    </source>
</evidence>
<reference evidence="1 2" key="1">
    <citation type="submission" date="2023-01" db="EMBL/GenBank/DDBJ databases">
        <title>Sporosarcina sp. nov., isolated from Korean tranditional fermented seafood 'Jeotgal'.</title>
        <authorList>
            <person name="Yang A.-I."/>
        </authorList>
    </citation>
    <scope>NUCLEOTIDE SEQUENCE [LARGE SCALE GENOMIC DNA]</scope>
    <source>
        <strain evidence="1 2">B2O-1</strain>
    </source>
</reference>
<protein>
    <submittedName>
        <fullName evidence="1">Uncharacterized protein</fullName>
    </submittedName>
</protein>
<proteinExistence type="predicted"/>
<name>A0ABZ0KVQ7_9BACL</name>
<keyword evidence="2" id="KW-1185">Reference proteome</keyword>
<organism evidence="1 2">
    <name type="scientific">Sporosarcina jeotgali</name>
    <dbReference type="NCBI Taxonomy" id="3020056"/>
    <lineage>
        <taxon>Bacteria</taxon>
        <taxon>Bacillati</taxon>
        <taxon>Bacillota</taxon>
        <taxon>Bacilli</taxon>
        <taxon>Bacillales</taxon>
        <taxon>Caryophanaceae</taxon>
        <taxon>Sporosarcina</taxon>
    </lineage>
</organism>
<accession>A0ABZ0KVQ7</accession>
<dbReference type="Proteomes" id="UP001303532">
    <property type="component" value="Chromosome"/>
</dbReference>
<evidence type="ECO:0000313" key="1">
    <source>
        <dbReference type="EMBL" id="WOV84256.1"/>
    </source>
</evidence>
<gene>
    <name evidence="1" type="ORF">PGH26_15545</name>
</gene>
<dbReference type="EMBL" id="CP116341">
    <property type="protein sequence ID" value="WOV84256.1"/>
    <property type="molecule type" value="Genomic_DNA"/>
</dbReference>
<sequence length="142" mass="16116">MTTHLKNLFSEVQCESAQAIAAIGSYDHPLLVLLKQTLTDQQASLRLLLDELTDQSNPPLSSFKKECTHVYHANEVAMPFYESWARAVNWVPDESAKIEQKLGNSMHVIHTKLEEAAEVLEKDYGHMEVKYVIPTFYLPATK</sequence>
<dbReference type="RefSeq" id="WP_323691914.1">
    <property type="nucleotide sequence ID" value="NZ_CP116341.1"/>
</dbReference>